<accession>A0A7J4XXX5</accession>
<organism evidence="2 3">
    <name type="scientific">Bacteroides ovatus</name>
    <dbReference type="NCBI Taxonomy" id="28116"/>
    <lineage>
        <taxon>Bacteria</taxon>
        <taxon>Pseudomonadati</taxon>
        <taxon>Bacteroidota</taxon>
        <taxon>Bacteroidia</taxon>
        <taxon>Bacteroidales</taxon>
        <taxon>Bacteroidaceae</taxon>
        <taxon>Bacteroides</taxon>
    </lineage>
</organism>
<gene>
    <name evidence="2" type="ORF">F3B90_12805</name>
</gene>
<reference evidence="2 3" key="1">
    <citation type="journal article" date="2019" name="Nat. Med.">
        <title>A library of human gut bacterial isolates paired with longitudinal multiomics data enables mechanistic microbiome research.</title>
        <authorList>
            <person name="Poyet M."/>
            <person name="Groussin M."/>
            <person name="Gibbons S.M."/>
            <person name="Avila-Pacheco J."/>
            <person name="Jiang X."/>
            <person name="Kearney S.M."/>
            <person name="Perrotta A.R."/>
            <person name="Berdy B."/>
            <person name="Zhao S."/>
            <person name="Lieberman T.D."/>
            <person name="Swanson P.K."/>
            <person name="Smith M."/>
            <person name="Roesemann S."/>
            <person name="Alexander J.E."/>
            <person name="Rich S.A."/>
            <person name="Livny J."/>
            <person name="Vlamakis H."/>
            <person name="Clish C."/>
            <person name="Bullock K."/>
            <person name="Deik A."/>
            <person name="Scott J."/>
            <person name="Pierce K.A."/>
            <person name="Xavier R.J."/>
            <person name="Alm E.J."/>
        </authorList>
    </citation>
    <scope>NUCLEOTIDE SEQUENCE [LARGE SCALE GENOMIC DNA]</scope>
    <source>
        <strain evidence="2 3">BIOML-A15</strain>
    </source>
</reference>
<dbReference type="AlphaFoldDB" id="A0A7J4XXX5"/>
<dbReference type="PROSITE" id="PS51257">
    <property type="entry name" value="PROKAR_LIPOPROTEIN"/>
    <property type="match status" value="1"/>
</dbReference>
<sequence length="286" mass="33220">MNKLLTLSLTIIFASLFFQSCSNEEQDLPEGESPNVPDKDSSIDFDGKTYCTWIKDASYYIGIYNTETKDKIAEIPTVIEGGLNQTANMHYGESKGYTINGCYILDIKKNEKDIYILLEYSEDKYELGITELLMLRDNKITKRIKYTNGIGRPNKLIYWYDKEIVATANGDLSKYASDDFYIYSSGLDLVYNSSKMSNYYFFLNTHPVDTYRFIWILDDYIRLKDIKKGFDELWSYKYTDENVVIKQKEINVNGETVEISMEFVYKDGSKEIKSFKLNLEDGSLIE</sequence>
<protein>
    <recommendedName>
        <fullName evidence="4">Lipoprotein</fullName>
    </recommendedName>
</protein>
<keyword evidence="1" id="KW-0732">Signal</keyword>
<proteinExistence type="predicted"/>
<evidence type="ECO:0000256" key="1">
    <source>
        <dbReference type="SAM" id="SignalP"/>
    </source>
</evidence>
<feature type="signal peptide" evidence="1">
    <location>
        <begin position="1"/>
        <end position="20"/>
    </location>
</feature>
<evidence type="ECO:0000313" key="2">
    <source>
        <dbReference type="EMBL" id="KAA4626758.1"/>
    </source>
</evidence>
<dbReference type="EMBL" id="VWFP01000011">
    <property type="protein sequence ID" value="KAA4626758.1"/>
    <property type="molecule type" value="Genomic_DNA"/>
</dbReference>
<evidence type="ECO:0008006" key="4">
    <source>
        <dbReference type="Google" id="ProtNLM"/>
    </source>
</evidence>
<feature type="chain" id="PRO_5029598273" description="Lipoprotein" evidence="1">
    <location>
        <begin position="21"/>
        <end position="286"/>
    </location>
</feature>
<comment type="caution">
    <text evidence="2">The sequence shown here is derived from an EMBL/GenBank/DDBJ whole genome shotgun (WGS) entry which is preliminary data.</text>
</comment>
<name>A0A7J4XXX5_BACOV</name>
<evidence type="ECO:0000313" key="3">
    <source>
        <dbReference type="Proteomes" id="UP000424805"/>
    </source>
</evidence>
<dbReference type="Proteomes" id="UP000424805">
    <property type="component" value="Unassembled WGS sequence"/>
</dbReference>